<gene>
    <name evidence="2" type="ORF">CDAUBV1_LOCUS3926</name>
</gene>
<evidence type="ECO:0000259" key="1">
    <source>
        <dbReference type="Pfam" id="PF25556"/>
    </source>
</evidence>
<name>A0AAV2T5R6_CALDB</name>
<reference evidence="2" key="1">
    <citation type="submission" date="2024-06" db="EMBL/GenBank/DDBJ databases">
        <authorList>
            <person name="Liu X."/>
            <person name="Lenzi L."/>
            <person name="Haldenby T S."/>
            <person name="Uol C."/>
        </authorList>
    </citation>
    <scope>NUCLEOTIDE SEQUENCE</scope>
</reference>
<evidence type="ECO:0000313" key="3">
    <source>
        <dbReference type="Proteomes" id="UP001497525"/>
    </source>
</evidence>
<dbReference type="AlphaFoldDB" id="A0AAV2T5R6"/>
<proteinExistence type="predicted"/>
<dbReference type="Pfam" id="PF03133">
    <property type="entry name" value="TTL"/>
    <property type="match status" value="1"/>
</dbReference>
<dbReference type="Proteomes" id="UP001497525">
    <property type="component" value="Unassembled WGS sequence"/>
</dbReference>
<sequence length="697" mass="81352">MSSASLRRRSSLQNAVNEEYSISFKEFLESHEQQLNACEIPRHFWNTLFQKLQDQVYDADDAIRYYRTDERNENDPGHRKRRVSVKLRHLSCTNDHNIYLMQRAMIPPPRSMRDHLHESVSLKILLAKFTDTEINADDDKKLLDSVCERMWRFYRYYKMASRMILPFVQRNSDIHTLHWYILDELGSHIQHSDEPSFRMAPFFFYGKHTTCYIVLWPLRDLSYDDEVTVDYARHIKKSELRSYHLLPWQTKDFSGESSDHTHVLKKEFFKSHLSWETPPLPRTTADILESPSTLSVYTNVAVIREYLVDPRFKLGDSKKNAQVQWISNHFEDYENLTVRFASKFINHFPGEEVLTKPELLAALASLQASEKNSDSSSEQSQKCEDTHLTSNWYPVTFNLVHELPQFVAYFQRKQKRLHDSDQLLGYVTGMLCSSTCPRQQLYDDYSTPAESAEVGQNVWLLKPCKFPCVYGTCISNNINQILRICELDSLIARQYSVDPVLLYRDDLDITVKFEIRYAVLLRSVNPLTLYAYNVFWPRIANEQFSINDLDDHSKHFVDSHPFAEDKSKQLGCEEFIQKFNQQYPNTSWSNVQESVFKTLADLFTSATRLPSPQGITHCLQSRALYSVDLMLEWQEDVSHETGGRSAFCHQVHPLVCKVRAAPDFAGICEQHPLFYDHVFGCLFFDDSAEKCNVTKIA</sequence>
<dbReference type="Pfam" id="PF25556">
    <property type="entry name" value="SET_TTL"/>
    <property type="match status" value="1"/>
</dbReference>
<dbReference type="PROSITE" id="PS51221">
    <property type="entry name" value="TTL"/>
    <property type="match status" value="1"/>
</dbReference>
<accession>A0AAV2T5R6</accession>
<dbReference type="Gene3D" id="3.30.470.20">
    <property type="entry name" value="ATP-grasp fold, B domain"/>
    <property type="match status" value="1"/>
</dbReference>
<dbReference type="InterPro" id="IPR004344">
    <property type="entry name" value="TTL/TTLL_fam"/>
</dbReference>
<feature type="domain" description="Tubulin--tyrosine ligase-like protein 12 SET-like" evidence="1">
    <location>
        <begin position="88"/>
        <end position="252"/>
    </location>
</feature>
<dbReference type="PANTHER" id="PTHR46088">
    <property type="entry name" value="TUBULIN--TYROSINE LIGASE-LIKE PROTEIN 12"/>
    <property type="match status" value="1"/>
</dbReference>
<dbReference type="InterPro" id="IPR057954">
    <property type="entry name" value="SET_TTL12"/>
</dbReference>
<comment type="caution">
    <text evidence="2">The sequence shown here is derived from an EMBL/GenBank/DDBJ whole genome shotgun (WGS) entry which is preliminary data.</text>
</comment>
<dbReference type="PANTHER" id="PTHR46088:SF1">
    <property type="entry name" value="TUBULIN--TYROSINE LIGASE-LIKE PROTEIN 12"/>
    <property type="match status" value="1"/>
</dbReference>
<dbReference type="InterPro" id="IPR027749">
    <property type="entry name" value="TTLL12"/>
</dbReference>
<dbReference type="EMBL" id="CAXLJL010000098">
    <property type="protein sequence ID" value="CAL5131506.1"/>
    <property type="molecule type" value="Genomic_DNA"/>
</dbReference>
<evidence type="ECO:0000313" key="2">
    <source>
        <dbReference type="EMBL" id="CAL5131506.1"/>
    </source>
</evidence>
<dbReference type="GO" id="GO:0005737">
    <property type="term" value="C:cytoplasm"/>
    <property type="evidence" value="ECO:0007669"/>
    <property type="project" value="TreeGrafter"/>
</dbReference>
<protein>
    <recommendedName>
        <fullName evidence="1">Tubulin--tyrosine ligase-like protein 12 SET-like domain-containing protein</fullName>
    </recommendedName>
</protein>
<organism evidence="2 3">
    <name type="scientific">Calicophoron daubneyi</name>
    <name type="common">Rumen fluke</name>
    <name type="synonym">Paramphistomum daubneyi</name>
    <dbReference type="NCBI Taxonomy" id="300641"/>
    <lineage>
        <taxon>Eukaryota</taxon>
        <taxon>Metazoa</taxon>
        <taxon>Spiralia</taxon>
        <taxon>Lophotrochozoa</taxon>
        <taxon>Platyhelminthes</taxon>
        <taxon>Trematoda</taxon>
        <taxon>Digenea</taxon>
        <taxon>Plagiorchiida</taxon>
        <taxon>Pronocephalata</taxon>
        <taxon>Paramphistomoidea</taxon>
        <taxon>Paramphistomidae</taxon>
        <taxon>Calicophoron</taxon>
    </lineage>
</organism>